<feature type="compositionally biased region" description="Basic residues" evidence="1">
    <location>
        <begin position="112"/>
        <end position="121"/>
    </location>
</feature>
<keyword evidence="3" id="KW-1185">Reference proteome</keyword>
<reference evidence="2" key="3">
    <citation type="submission" date="2023-05" db="EMBL/GenBank/DDBJ databases">
        <authorList>
            <person name="Smith C.H."/>
        </authorList>
    </citation>
    <scope>NUCLEOTIDE SEQUENCE</scope>
    <source>
        <strain evidence="2">CHS0354</strain>
        <tissue evidence="2">Mantle</tissue>
    </source>
</reference>
<organism evidence="2 3">
    <name type="scientific">Potamilus streckersoni</name>
    <dbReference type="NCBI Taxonomy" id="2493646"/>
    <lineage>
        <taxon>Eukaryota</taxon>
        <taxon>Metazoa</taxon>
        <taxon>Spiralia</taxon>
        <taxon>Lophotrochozoa</taxon>
        <taxon>Mollusca</taxon>
        <taxon>Bivalvia</taxon>
        <taxon>Autobranchia</taxon>
        <taxon>Heteroconchia</taxon>
        <taxon>Palaeoheterodonta</taxon>
        <taxon>Unionida</taxon>
        <taxon>Unionoidea</taxon>
        <taxon>Unionidae</taxon>
        <taxon>Ambleminae</taxon>
        <taxon>Lampsilini</taxon>
        <taxon>Potamilus</taxon>
    </lineage>
</organism>
<evidence type="ECO:0000313" key="3">
    <source>
        <dbReference type="Proteomes" id="UP001195483"/>
    </source>
</evidence>
<proteinExistence type="predicted"/>
<feature type="region of interest" description="Disordered" evidence="1">
    <location>
        <begin position="101"/>
        <end position="122"/>
    </location>
</feature>
<dbReference type="EMBL" id="JAEAOA010002358">
    <property type="protein sequence ID" value="KAK3603801.1"/>
    <property type="molecule type" value="Genomic_DNA"/>
</dbReference>
<name>A0AAE0T4W8_9BIVA</name>
<evidence type="ECO:0000256" key="1">
    <source>
        <dbReference type="SAM" id="MobiDB-lite"/>
    </source>
</evidence>
<gene>
    <name evidence="2" type="ORF">CHS0354_042802</name>
</gene>
<reference evidence="2" key="2">
    <citation type="journal article" date="2021" name="Genome Biol. Evol.">
        <title>Developing a high-quality reference genome for a parasitic bivalve with doubly uniparental inheritance (Bivalvia: Unionida).</title>
        <authorList>
            <person name="Smith C.H."/>
        </authorList>
    </citation>
    <scope>NUCLEOTIDE SEQUENCE</scope>
    <source>
        <strain evidence="2">CHS0354</strain>
        <tissue evidence="2">Mantle</tissue>
    </source>
</reference>
<dbReference type="Proteomes" id="UP001195483">
    <property type="component" value="Unassembled WGS sequence"/>
</dbReference>
<comment type="caution">
    <text evidence="2">The sequence shown here is derived from an EMBL/GenBank/DDBJ whole genome shotgun (WGS) entry which is preliminary data.</text>
</comment>
<evidence type="ECO:0000313" key="2">
    <source>
        <dbReference type="EMBL" id="KAK3603801.1"/>
    </source>
</evidence>
<accession>A0AAE0T4W8</accession>
<reference evidence="2" key="1">
    <citation type="journal article" date="2021" name="Genome Biol. Evol.">
        <title>A High-Quality Reference Genome for a Parasitic Bivalve with Doubly Uniparental Inheritance (Bivalvia: Unionida).</title>
        <authorList>
            <person name="Smith C.H."/>
        </authorList>
    </citation>
    <scope>NUCLEOTIDE SEQUENCE</scope>
    <source>
        <strain evidence="2">CHS0354</strain>
    </source>
</reference>
<dbReference type="AlphaFoldDB" id="A0AAE0T4W8"/>
<sequence length="203" mass="22752">MDTGTQISLEDFAWLYPVFHLDVSKHSEHLKDSPAEIEIRRTISDPGADYVCSAHATSALFMPLHVLNGKMNPRPEITDKCGWPVRHVDILNSSIKCDKKISHPKMSQSQGGRHKPQRGHQHTGGSIFNAIVPFVRMFCPKLFTSVLLPLALSDASGVIVEYIQNEYTQKAVLGNGVFRNGVSRTRHKHMIVISARAYRNPKK</sequence>
<protein>
    <submittedName>
        <fullName evidence="2">Uncharacterized protein</fullName>
    </submittedName>
</protein>